<dbReference type="Proteomes" id="UP000183952">
    <property type="component" value="Unassembled WGS sequence"/>
</dbReference>
<evidence type="ECO:0000259" key="2">
    <source>
        <dbReference type="PROSITE" id="PS50943"/>
    </source>
</evidence>
<sequence length="192" mass="21641">MNVDIGSKIKELRTGKKLTLKDLSTQTGLSIGFLSQLERGLTTIAIDSLEKIATVLGVDLSYFFSIPKENKGSVLKSYEKEIFQIVDSKIITYHLSNDMENKLMLPRIFEILPGVDGENITSYQHKGEEFVYVLEGVLTLILDGNRYELYPGDSAHYDSKIVHNWGNCTNKITRILTVNTPNAFNHKKLGEK</sequence>
<keyword evidence="4" id="KW-1185">Reference proteome</keyword>
<dbReference type="CDD" id="cd00093">
    <property type="entry name" value="HTH_XRE"/>
    <property type="match status" value="1"/>
</dbReference>
<dbReference type="Gene3D" id="2.60.120.10">
    <property type="entry name" value="Jelly Rolls"/>
    <property type="match status" value="1"/>
</dbReference>
<keyword evidence="1" id="KW-0238">DNA-binding</keyword>
<protein>
    <submittedName>
        <fullName evidence="3">Transcriptional regulator, XRE family with cupin sensor</fullName>
    </submittedName>
</protein>
<dbReference type="EMBL" id="FRAD01000013">
    <property type="protein sequence ID" value="SHK07508.1"/>
    <property type="molecule type" value="Genomic_DNA"/>
</dbReference>
<dbReference type="STRING" id="1121331.SAMN02745248_01706"/>
<evidence type="ECO:0000313" key="4">
    <source>
        <dbReference type="Proteomes" id="UP000183952"/>
    </source>
</evidence>
<dbReference type="GO" id="GO:0003700">
    <property type="term" value="F:DNA-binding transcription factor activity"/>
    <property type="evidence" value="ECO:0007669"/>
    <property type="project" value="TreeGrafter"/>
</dbReference>
<dbReference type="GO" id="GO:0005829">
    <property type="term" value="C:cytosol"/>
    <property type="evidence" value="ECO:0007669"/>
    <property type="project" value="TreeGrafter"/>
</dbReference>
<feature type="domain" description="HTH cro/C1-type" evidence="2">
    <location>
        <begin position="9"/>
        <end position="63"/>
    </location>
</feature>
<dbReference type="InterPro" id="IPR011051">
    <property type="entry name" value="RmlC_Cupin_sf"/>
</dbReference>
<dbReference type="InterPro" id="IPR013096">
    <property type="entry name" value="Cupin_2"/>
</dbReference>
<evidence type="ECO:0000313" key="3">
    <source>
        <dbReference type="EMBL" id="SHK07508.1"/>
    </source>
</evidence>
<dbReference type="PROSITE" id="PS50943">
    <property type="entry name" value="HTH_CROC1"/>
    <property type="match status" value="1"/>
</dbReference>
<dbReference type="AlphaFoldDB" id="A0A1M6PHT7"/>
<dbReference type="SMART" id="SM00530">
    <property type="entry name" value="HTH_XRE"/>
    <property type="match status" value="1"/>
</dbReference>
<dbReference type="RefSeq" id="WP_072903676.1">
    <property type="nucleotide sequence ID" value="NZ_FRAD01000013.1"/>
</dbReference>
<dbReference type="InterPro" id="IPR010982">
    <property type="entry name" value="Lambda_DNA-bd_dom_sf"/>
</dbReference>
<dbReference type="Gene3D" id="1.10.260.40">
    <property type="entry name" value="lambda repressor-like DNA-binding domains"/>
    <property type="match status" value="1"/>
</dbReference>
<dbReference type="OrthoDB" id="9814553at2"/>
<proteinExistence type="predicted"/>
<dbReference type="Pfam" id="PF01381">
    <property type="entry name" value="HTH_3"/>
    <property type="match status" value="1"/>
</dbReference>
<dbReference type="SUPFAM" id="SSF51182">
    <property type="entry name" value="RmlC-like cupins"/>
    <property type="match status" value="1"/>
</dbReference>
<dbReference type="Pfam" id="PF07883">
    <property type="entry name" value="Cupin_2"/>
    <property type="match status" value="1"/>
</dbReference>
<dbReference type="GO" id="GO:0003677">
    <property type="term" value="F:DNA binding"/>
    <property type="evidence" value="ECO:0007669"/>
    <property type="project" value="UniProtKB-KW"/>
</dbReference>
<dbReference type="PANTHER" id="PTHR46797:SF25">
    <property type="entry name" value="TRANSCRIPTIONAL REGULATOR"/>
    <property type="match status" value="1"/>
</dbReference>
<dbReference type="PANTHER" id="PTHR46797">
    <property type="entry name" value="HTH-TYPE TRANSCRIPTIONAL REGULATOR"/>
    <property type="match status" value="1"/>
</dbReference>
<dbReference type="SUPFAM" id="SSF47413">
    <property type="entry name" value="lambda repressor-like DNA-binding domains"/>
    <property type="match status" value="1"/>
</dbReference>
<dbReference type="InterPro" id="IPR014710">
    <property type="entry name" value="RmlC-like_jellyroll"/>
</dbReference>
<dbReference type="InterPro" id="IPR050807">
    <property type="entry name" value="TransReg_Diox_bact_type"/>
</dbReference>
<name>A0A1M6PHT7_9CLOT</name>
<dbReference type="InterPro" id="IPR001387">
    <property type="entry name" value="Cro/C1-type_HTH"/>
</dbReference>
<reference evidence="3 4" key="1">
    <citation type="submission" date="2016-11" db="EMBL/GenBank/DDBJ databases">
        <authorList>
            <person name="Jaros S."/>
            <person name="Januszkiewicz K."/>
            <person name="Wedrychowicz H."/>
        </authorList>
    </citation>
    <scope>NUCLEOTIDE SEQUENCE [LARGE SCALE GENOMIC DNA]</scope>
    <source>
        <strain evidence="3 4">DSM 3090</strain>
    </source>
</reference>
<accession>A0A1M6PHT7</accession>
<evidence type="ECO:0000256" key="1">
    <source>
        <dbReference type="ARBA" id="ARBA00023125"/>
    </source>
</evidence>
<organism evidence="3 4">
    <name type="scientific">Hathewaya proteolytica DSM 3090</name>
    <dbReference type="NCBI Taxonomy" id="1121331"/>
    <lineage>
        <taxon>Bacteria</taxon>
        <taxon>Bacillati</taxon>
        <taxon>Bacillota</taxon>
        <taxon>Clostridia</taxon>
        <taxon>Eubacteriales</taxon>
        <taxon>Clostridiaceae</taxon>
        <taxon>Hathewaya</taxon>
    </lineage>
</organism>
<gene>
    <name evidence="3" type="ORF">SAMN02745248_01706</name>
</gene>
<dbReference type="CDD" id="cd02209">
    <property type="entry name" value="cupin_XRE_C"/>
    <property type="match status" value="1"/>
</dbReference>